<dbReference type="Gene3D" id="3.40.50.150">
    <property type="entry name" value="Vaccinia Virus protein VP39"/>
    <property type="match status" value="1"/>
</dbReference>
<dbReference type="EMBL" id="JBIAZU010000001">
    <property type="protein sequence ID" value="MFF5289266.1"/>
    <property type="molecule type" value="Genomic_DNA"/>
</dbReference>
<comment type="caution">
    <text evidence="1">The sequence shown here is derived from an EMBL/GenBank/DDBJ whole genome shotgun (WGS) entry which is preliminary data.</text>
</comment>
<accession>A0ABW6W8K1</accession>
<reference evidence="1 2" key="1">
    <citation type="submission" date="2024-10" db="EMBL/GenBank/DDBJ databases">
        <title>The Natural Products Discovery Center: Release of the First 8490 Sequenced Strains for Exploring Actinobacteria Biosynthetic Diversity.</title>
        <authorList>
            <person name="Kalkreuter E."/>
            <person name="Kautsar S.A."/>
            <person name="Yang D."/>
            <person name="Bader C.D."/>
            <person name="Teijaro C.N."/>
            <person name="Fluegel L."/>
            <person name="Davis C.M."/>
            <person name="Simpson J.R."/>
            <person name="Lauterbach L."/>
            <person name="Steele A.D."/>
            <person name="Gui C."/>
            <person name="Meng S."/>
            <person name="Li G."/>
            <person name="Viehrig K."/>
            <person name="Ye F."/>
            <person name="Su P."/>
            <person name="Kiefer A.F."/>
            <person name="Nichols A."/>
            <person name="Cepeda A.J."/>
            <person name="Yan W."/>
            <person name="Fan B."/>
            <person name="Jiang Y."/>
            <person name="Adhikari A."/>
            <person name="Zheng C.-J."/>
            <person name="Schuster L."/>
            <person name="Cowan T.M."/>
            <person name="Smanski M.J."/>
            <person name="Chevrette M.G."/>
            <person name="De Carvalho L.P.S."/>
            <person name="Shen B."/>
        </authorList>
    </citation>
    <scope>NUCLEOTIDE SEQUENCE [LARGE SCALE GENOMIC DNA]</scope>
    <source>
        <strain evidence="1 2">NPDC000087</strain>
    </source>
</reference>
<protein>
    <submittedName>
        <fullName evidence="1">Class I SAM-dependent methyltransferase</fullName>
        <ecNumber evidence="1">2.1.1.222</ecNumber>
        <ecNumber evidence="1">2.1.1.64</ecNumber>
    </submittedName>
</protein>
<keyword evidence="1" id="KW-0808">Transferase</keyword>
<dbReference type="EC" id="2.1.1.222" evidence="1"/>
<dbReference type="GO" id="GO:0061542">
    <property type="term" value="F:3-demethylubiquinol 3-O-methyltransferase activity"/>
    <property type="evidence" value="ECO:0007669"/>
    <property type="project" value="UniProtKB-EC"/>
</dbReference>
<keyword evidence="1" id="KW-0489">Methyltransferase</keyword>
<evidence type="ECO:0000313" key="2">
    <source>
        <dbReference type="Proteomes" id="UP001602245"/>
    </source>
</evidence>
<dbReference type="GO" id="GO:0032259">
    <property type="term" value="P:methylation"/>
    <property type="evidence" value="ECO:0007669"/>
    <property type="project" value="UniProtKB-KW"/>
</dbReference>
<dbReference type="PANTHER" id="PTHR43591">
    <property type="entry name" value="METHYLTRANSFERASE"/>
    <property type="match status" value="1"/>
</dbReference>
<dbReference type="CDD" id="cd02440">
    <property type="entry name" value="AdoMet_MTases"/>
    <property type="match status" value="1"/>
</dbReference>
<sequence>MTNYALDNASAHGAAHLSGLTGLFDEFTCARIAESSRLHGARALEIGAGNGSVARWLADQVGPDGSVIAVDIDVSHIPPHERLTVSQLDLLEEPLPDGPFDIIHGRCVMTHLPNRATLLPALCERLAPGGTIIVEDFDPFGVDRAAHLLQAPAAPAGVAELWHRYVHLRQELFHESGTASRFITRIPQLLLEAGFGDVQATTWCRSWRGGEPGSWHARATLEQFRPRLVERGFPDDAVDVLVRALEDPDFYSAGRPLCSVSGRAPS</sequence>
<dbReference type="EC" id="2.1.1.64" evidence="1"/>
<name>A0ABW6W8K1_9ACTN</name>
<proteinExistence type="predicted"/>
<dbReference type="SUPFAM" id="SSF53335">
    <property type="entry name" value="S-adenosyl-L-methionine-dependent methyltransferases"/>
    <property type="match status" value="1"/>
</dbReference>
<dbReference type="InterPro" id="IPR029063">
    <property type="entry name" value="SAM-dependent_MTases_sf"/>
</dbReference>
<evidence type="ECO:0000313" key="1">
    <source>
        <dbReference type="EMBL" id="MFF5289266.1"/>
    </source>
</evidence>
<keyword evidence="2" id="KW-1185">Reference proteome</keyword>
<dbReference type="Pfam" id="PF13489">
    <property type="entry name" value="Methyltransf_23"/>
    <property type="match status" value="1"/>
</dbReference>
<gene>
    <name evidence="1" type="ORF">ACFY35_07500</name>
</gene>
<organism evidence="1 2">
    <name type="scientific">Paractinoplanes globisporus</name>
    <dbReference type="NCBI Taxonomy" id="113565"/>
    <lineage>
        <taxon>Bacteria</taxon>
        <taxon>Bacillati</taxon>
        <taxon>Actinomycetota</taxon>
        <taxon>Actinomycetes</taxon>
        <taxon>Micromonosporales</taxon>
        <taxon>Micromonosporaceae</taxon>
        <taxon>Paractinoplanes</taxon>
    </lineage>
</organism>
<dbReference type="RefSeq" id="WP_020509608.1">
    <property type="nucleotide sequence ID" value="NZ_JBIAZU010000001.1"/>
</dbReference>
<dbReference type="GO" id="GO:0102208">
    <property type="term" value="F:2-polyprenyl-6-hydroxyphenol methylase activity"/>
    <property type="evidence" value="ECO:0007669"/>
    <property type="project" value="UniProtKB-EC"/>
</dbReference>
<dbReference type="Proteomes" id="UP001602245">
    <property type="component" value="Unassembled WGS sequence"/>
</dbReference>